<evidence type="ECO:0008006" key="3">
    <source>
        <dbReference type="Google" id="ProtNLM"/>
    </source>
</evidence>
<accession>A0ABQ4CHN9</accession>
<organism evidence="1 2">
    <name type="scientific">Asanoa siamensis</name>
    <dbReference type="NCBI Taxonomy" id="926357"/>
    <lineage>
        <taxon>Bacteria</taxon>
        <taxon>Bacillati</taxon>
        <taxon>Actinomycetota</taxon>
        <taxon>Actinomycetes</taxon>
        <taxon>Micromonosporales</taxon>
        <taxon>Micromonosporaceae</taxon>
        <taxon>Asanoa</taxon>
    </lineage>
</organism>
<protein>
    <recommendedName>
        <fullName evidence="3">DUF4126 domain-containing protein</fullName>
    </recommendedName>
</protein>
<sequence length="161" mass="15417">MESAAALTGAFLVGVASGGRSATGLAAVALTTRPGTPAAVLDRAASTPGRALLSAGAAVELVIDKLPSTPSRLSPPNLAGRLVAGAAGGAALALRARSHPGLGALCGAAGAVAGSYAGALWRRWAGTDKVNAVTAAIAEDLLTVATAVAACTIAPQRPTSA</sequence>
<dbReference type="RefSeq" id="WP_203710272.1">
    <property type="nucleotide sequence ID" value="NZ_BONE01000002.1"/>
</dbReference>
<gene>
    <name evidence="1" type="ORF">Asi02nite_03180</name>
</gene>
<dbReference type="EMBL" id="BONE01000002">
    <property type="protein sequence ID" value="GIF70800.1"/>
    <property type="molecule type" value="Genomic_DNA"/>
</dbReference>
<dbReference type="Proteomes" id="UP000604117">
    <property type="component" value="Unassembled WGS sequence"/>
</dbReference>
<name>A0ABQ4CHN9_9ACTN</name>
<reference evidence="1 2" key="1">
    <citation type="submission" date="2021-01" db="EMBL/GenBank/DDBJ databases">
        <title>Whole genome shotgun sequence of Asanoa siamensis NBRC 107932.</title>
        <authorList>
            <person name="Komaki H."/>
            <person name="Tamura T."/>
        </authorList>
    </citation>
    <scope>NUCLEOTIDE SEQUENCE [LARGE SCALE GENOMIC DNA]</scope>
    <source>
        <strain evidence="1 2">NBRC 107932</strain>
    </source>
</reference>
<evidence type="ECO:0000313" key="1">
    <source>
        <dbReference type="EMBL" id="GIF70800.1"/>
    </source>
</evidence>
<comment type="caution">
    <text evidence="1">The sequence shown here is derived from an EMBL/GenBank/DDBJ whole genome shotgun (WGS) entry which is preliminary data.</text>
</comment>
<evidence type="ECO:0000313" key="2">
    <source>
        <dbReference type="Proteomes" id="UP000604117"/>
    </source>
</evidence>
<keyword evidence="2" id="KW-1185">Reference proteome</keyword>
<proteinExistence type="predicted"/>